<dbReference type="PANTHER" id="PTHR15496:SF2">
    <property type="entry name" value="GENERAL TRANSCRIPTION FACTOR 3C POLYPEPTIDE 4"/>
    <property type="match status" value="1"/>
</dbReference>
<evidence type="ECO:0000259" key="2">
    <source>
        <dbReference type="Pfam" id="PF12660"/>
    </source>
</evidence>
<reference evidence="3 4" key="1">
    <citation type="journal article" date="2008" name="PLoS Genet.">
        <title>Genomic islands in the pathogenic filamentous fungus Aspergillus fumigatus.</title>
        <authorList>
            <person name="Fedorova N.D."/>
            <person name="Khaldi N."/>
            <person name="Joardar V.S."/>
            <person name="Maiti R."/>
            <person name="Amedeo P."/>
            <person name="Anderson M.J."/>
            <person name="Crabtree J."/>
            <person name="Silva J.C."/>
            <person name="Badger J.H."/>
            <person name="Albarraq A."/>
            <person name="Angiuoli S."/>
            <person name="Bussey H."/>
            <person name="Bowyer P."/>
            <person name="Cotty P.J."/>
            <person name="Dyer P.S."/>
            <person name="Egan A."/>
            <person name="Galens K."/>
            <person name="Fraser-Liggett C.M."/>
            <person name="Haas B.J."/>
            <person name="Inman J.M."/>
            <person name="Kent R."/>
            <person name="Lemieux S."/>
            <person name="Malavazi I."/>
            <person name="Orvis J."/>
            <person name="Roemer T."/>
            <person name="Ronning C.M."/>
            <person name="Sundaram J.P."/>
            <person name="Sutton G."/>
            <person name="Turner G."/>
            <person name="Venter J.C."/>
            <person name="White O.R."/>
            <person name="Whitty B.R."/>
            <person name="Youngman P."/>
            <person name="Wolfe K.H."/>
            <person name="Goldman G.H."/>
            <person name="Wortman J.R."/>
            <person name="Jiang B."/>
            <person name="Denning D.W."/>
            <person name="Nierman W.C."/>
        </authorList>
    </citation>
    <scope>NUCLEOTIDE SEQUENCE [LARGE SCALE GENOMIC DNA]</scope>
    <source>
        <strain evidence="4">ATCC 1007 / CBS 513.65 / DSM 816 / NCTC 3887 / NRRL 1</strain>
    </source>
</reference>
<dbReference type="AlphaFoldDB" id="A1CUN8"/>
<feature type="domain" description="Transcription factor IIIC 90kDa subunit N-terminal" evidence="1">
    <location>
        <begin position="19"/>
        <end position="533"/>
    </location>
</feature>
<dbReference type="OrthoDB" id="6021743at2759"/>
<dbReference type="InterPro" id="IPR044230">
    <property type="entry name" value="GTF3C4"/>
</dbReference>
<dbReference type="OMA" id="RIRAFAW"/>
<dbReference type="InterPro" id="IPR024761">
    <property type="entry name" value="TFIIIC_delta_N"/>
</dbReference>
<dbReference type="GeneID" id="4699873"/>
<dbReference type="Proteomes" id="UP000006701">
    <property type="component" value="Unassembled WGS sequence"/>
</dbReference>
<gene>
    <name evidence="3" type="ORF">ACLA_087300</name>
</gene>
<dbReference type="HOGENOM" id="CLU_011098_0_0_1"/>
<name>A1CUN8_ASPCL</name>
<evidence type="ECO:0000313" key="3">
    <source>
        <dbReference type="EMBL" id="EAW07025.1"/>
    </source>
</evidence>
<dbReference type="GO" id="GO:0004402">
    <property type="term" value="F:histone acetyltransferase activity"/>
    <property type="evidence" value="ECO:0007669"/>
    <property type="project" value="InterPro"/>
</dbReference>
<dbReference type="eggNOG" id="ENOG502S8BZ">
    <property type="taxonomic scope" value="Eukaryota"/>
</dbReference>
<dbReference type="Pfam" id="PF12660">
    <property type="entry name" value="zf-TFIIIC"/>
    <property type="match status" value="1"/>
</dbReference>
<sequence length="685" mass="75165">MLDPVELHVSPSCYECISWSADGEIALAAGEYVQILTPRKSTQKQKGSRSGHSKKEPEWHITRFRANIFTNKEWPTIFPQDRDNFSIGPEISPSSVVGLAWSPPGLAKYRRCTLAVLTSNLILTFYQIVEGKWTRVAIVNKALLSQFEAFIPDEGPRLRKTNIRAFAWCPPLKVPRGEDSGTPANSVPGAESRWGSQILAVANDANDVILLHVQSSNAAQGAPTYTFDLLSLTSVHDPVGNYPMVHSGSVLAACLTSKLRILSMSCGPWCRRKTKEERGACLVTGSVAVVYGTKLKIIRIDATLTHDGQGPETSYRWNLEATSTEDQQLLGRLCNSHTYHRPVEWVRSEESEQCHLAVSTPGALKIVSFPRAVYGGSDTSYGEVQTMIYPLREESETATENEIMHWEPISGRETHPRPITALAKLETAMTVACENASAVPTLQFGTIGGIAAAIDLTGSHIDDSLSPAPWKTEFDAMRERFDIDHDLGGMAIGRVWGLAAYDGVVAAAVTLHPGDMVEYRTGAQERTTIIFSRASLHAQQDIPAVFQALPEFTADYLRSRREAVFGFILSSLDHDDRNPCYQMIVYTAACCALTDSQNDTLRAQAREAFEWLATTTGVDLTEELAKCSGSGNMVEAKPTEQLNGPGGHMFEKCDICQAGIAWYSAQEAQCAKGHLFGKYLNCPLE</sequence>
<dbReference type="GO" id="GO:0000127">
    <property type="term" value="C:transcription factor TFIIIC complex"/>
    <property type="evidence" value="ECO:0007669"/>
    <property type="project" value="InterPro"/>
</dbReference>
<dbReference type="EMBL" id="DS027060">
    <property type="protein sequence ID" value="EAW07025.1"/>
    <property type="molecule type" value="Genomic_DNA"/>
</dbReference>
<evidence type="ECO:0008006" key="5">
    <source>
        <dbReference type="Google" id="ProtNLM"/>
    </source>
</evidence>
<dbReference type="RefSeq" id="XP_001268451.1">
    <property type="nucleotide sequence ID" value="XM_001268450.1"/>
</dbReference>
<protein>
    <recommendedName>
        <fullName evidence="5">Transcription factor IIIC 90kDa subunit N-terminal domain-containing protein</fullName>
    </recommendedName>
</protein>
<evidence type="ECO:0000313" key="4">
    <source>
        <dbReference type="Proteomes" id="UP000006701"/>
    </source>
</evidence>
<dbReference type="PANTHER" id="PTHR15496">
    <property type="entry name" value="GENERAL TRANSCRIPTION FACTOR 3C POLYPEPTIDE 4 FAMILY"/>
    <property type="match status" value="1"/>
</dbReference>
<keyword evidence="4" id="KW-1185">Reference proteome</keyword>
<dbReference type="VEuPathDB" id="FungiDB:ACLA_087300"/>
<dbReference type="STRING" id="344612.A1CUN8"/>
<dbReference type="Pfam" id="PF12657">
    <property type="entry name" value="TFIIIC_delta"/>
    <property type="match status" value="1"/>
</dbReference>
<proteinExistence type="predicted"/>
<feature type="domain" description="Transcription factor IIIC putative zinc-finger" evidence="2">
    <location>
        <begin position="640"/>
        <end position="676"/>
    </location>
</feature>
<organism evidence="3 4">
    <name type="scientific">Aspergillus clavatus (strain ATCC 1007 / CBS 513.65 / DSM 816 / NCTC 3887 / NRRL 1 / QM 1276 / 107)</name>
    <dbReference type="NCBI Taxonomy" id="344612"/>
    <lineage>
        <taxon>Eukaryota</taxon>
        <taxon>Fungi</taxon>
        <taxon>Dikarya</taxon>
        <taxon>Ascomycota</taxon>
        <taxon>Pezizomycotina</taxon>
        <taxon>Eurotiomycetes</taxon>
        <taxon>Eurotiomycetidae</taxon>
        <taxon>Eurotiales</taxon>
        <taxon>Aspergillaceae</taxon>
        <taxon>Aspergillus</taxon>
        <taxon>Aspergillus subgen. Fumigati</taxon>
    </lineage>
</organism>
<evidence type="ECO:0000259" key="1">
    <source>
        <dbReference type="Pfam" id="PF12657"/>
    </source>
</evidence>
<dbReference type="KEGG" id="act:ACLA_087300"/>
<accession>A1CUN8</accession>
<dbReference type="InterPro" id="IPR024764">
    <property type="entry name" value="TFIIIC_Znf"/>
</dbReference>
<dbReference type="GO" id="GO:0006384">
    <property type="term" value="P:transcription initiation at RNA polymerase III promoter"/>
    <property type="evidence" value="ECO:0007669"/>
    <property type="project" value="InterPro"/>
</dbReference>